<proteinExistence type="predicted"/>
<organism evidence="1">
    <name type="scientific">Arthrobacter sp. K5</name>
    <dbReference type="NCBI Taxonomy" id="2839623"/>
    <lineage>
        <taxon>Bacteria</taxon>
        <taxon>Bacillati</taxon>
        <taxon>Actinomycetota</taxon>
        <taxon>Actinomycetes</taxon>
        <taxon>Micrococcales</taxon>
        <taxon>Micrococcaceae</taxon>
        <taxon>Arthrobacter</taxon>
    </lineage>
</organism>
<reference evidence="1" key="1">
    <citation type="submission" date="2024-06" db="EMBL/GenBank/DDBJ databases">
        <title>Biodegradation of dimethachlon by Arthrobacter sp. K5: mechanistic insights and ecological implications.</title>
        <authorList>
            <person name="Hu S."/>
            <person name="Lu P."/>
        </authorList>
    </citation>
    <scope>NUCLEOTIDE SEQUENCE</scope>
    <source>
        <strain evidence="1">K5</strain>
    </source>
</reference>
<sequence length="164" mass="17260">MTSAKPLHVSIVVGRSSHPQAVIDDLWNRALGAVGQQAGQMTGTAVYANDGAPTVTAGDHRLTVVPLAKARGGRFTSLVSAAAGKPGPVGVAGRLLRDNLESRSLARTLSGRVDLQEKFRRSDVVVAADLTADRSVWHLRNSTGAGLVHGPIAMLHALRESMRK</sequence>
<accession>A0AAU8EUS3</accession>
<dbReference type="RefSeq" id="WP_353712580.1">
    <property type="nucleotide sequence ID" value="NZ_CP159279.1"/>
</dbReference>
<name>A0AAU8EUS3_9MICC</name>
<dbReference type="AlphaFoldDB" id="A0AAU8EUS3"/>
<dbReference type="EMBL" id="CP159279">
    <property type="protein sequence ID" value="XCH12545.1"/>
    <property type="molecule type" value="Genomic_DNA"/>
</dbReference>
<gene>
    <name evidence="1" type="ORF">ABRP34_06040</name>
</gene>
<protein>
    <submittedName>
        <fullName evidence="1">Uncharacterized protein</fullName>
    </submittedName>
</protein>
<evidence type="ECO:0000313" key="1">
    <source>
        <dbReference type="EMBL" id="XCH12545.1"/>
    </source>
</evidence>